<sequence>MENQLGVLQDAVGAGARERAAQEIRELVARFAISETDLRRALSEVERERERRALVESRKAEQDHRRARERALHVARQLVEFWRIEPRELAARQPRAAQVEATPAVRYRHPVTGESWDGLGGQPEWLRRALGKEGYRVAELQPGTDDFARAAATRVRSE</sequence>
<dbReference type="Proteomes" id="UP000007883">
    <property type="component" value="Chromosome"/>
</dbReference>
<evidence type="ECO:0000313" key="2">
    <source>
        <dbReference type="Proteomes" id="UP000007883"/>
    </source>
</evidence>
<dbReference type="KEGG" id="rge:RGE_18070"/>
<gene>
    <name evidence="1" type="ordered locus">RGE_18070</name>
</gene>
<dbReference type="HOGENOM" id="CLU_1668101_0_0_4"/>
<organism evidence="1 2">
    <name type="scientific">Rubrivivax gelatinosus (strain NBRC 100245 / IL144)</name>
    <dbReference type="NCBI Taxonomy" id="983917"/>
    <lineage>
        <taxon>Bacteria</taxon>
        <taxon>Pseudomonadati</taxon>
        <taxon>Pseudomonadota</taxon>
        <taxon>Betaproteobacteria</taxon>
        <taxon>Burkholderiales</taxon>
        <taxon>Sphaerotilaceae</taxon>
        <taxon>Rubrivivax</taxon>
    </lineage>
</organism>
<evidence type="ECO:0000313" key="1">
    <source>
        <dbReference type="EMBL" id="BAL95148.1"/>
    </source>
</evidence>
<dbReference type="EMBL" id="AP012320">
    <property type="protein sequence ID" value="BAL95148.1"/>
    <property type="molecule type" value="Genomic_DNA"/>
</dbReference>
<proteinExistence type="predicted"/>
<keyword evidence="2" id="KW-1185">Reference proteome</keyword>
<dbReference type="RefSeq" id="WP_014428011.1">
    <property type="nucleotide sequence ID" value="NC_017075.1"/>
</dbReference>
<accession>I0HQ61</accession>
<reference evidence="1 2" key="1">
    <citation type="journal article" date="2012" name="J. Bacteriol.">
        <title>Complete genome sequence of phototrophic betaproteobacterium Rubrivivax gelatinosus IL144.</title>
        <authorList>
            <person name="Nagashima S."/>
            <person name="Kamimura A."/>
            <person name="Shimizu T."/>
            <person name="Nakamura-isaki S."/>
            <person name="Aono E."/>
            <person name="Sakamoto K."/>
            <person name="Ichikawa N."/>
            <person name="Nakazawa H."/>
            <person name="Sekine M."/>
            <person name="Yamazaki S."/>
            <person name="Fujita N."/>
            <person name="Shimada K."/>
            <person name="Hanada S."/>
            <person name="Nagashima K.V.P."/>
        </authorList>
    </citation>
    <scope>NUCLEOTIDE SEQUENCE [LARGE SCALE GENOMIC DNA]</scope>
    <source>
        <strain evidence="2">NBRC 100245 / IL144</strain>
    </source>
</reference>
<dbReference type="Gene3D" id="4.10.430.30">
    <property type="match status" value="1"/>
</dbReference>
<dbReference type="eggNOG" id="COG2916">
    <property type="taxonomic scope" value="Bacteria"/>
</dbReference>
<protein>
    <submittedName>
        <fullName evidence="1">H-NS histone family protein</fullName>
    </submittedName>
</protein>
<name>I0HQ61_RUBGI</name>
<dbReference type="AlphaFoldDB" id="I0HQ61"/>
<dbReference type="SUPFAM" id="SSF81273">
    <property type="entry name" value="H-NS histone-like proteins"/>
    <property type="match status" value="1"/>
</dbReference>